<proteinExistence type="predicted"/>
<evidence type="ECO:0000259" key="1">
    <source>
        <dbReference type="Pfam" id="PF05117"/>
    </source>
</evidence>
<accession>A0A148KL67</accession>
<reference evidence="3" key="1">
    <citation type="submission" date="2016-02" db="EMBL/GenBank/DDBJ databases">
        <authorList>
            <person name="Schultz-Johansen M."/>
            <person name="Glaring M.A."/>
            <person name="Bech P.K."/>
            <person name="Stougaard P."/>
        </authorList>
    </citation>
    <scope>NUCLEOTIDE SEQUENCE [LARGE SCALE GENOMIC DNA]</scope>
    <source>
        <strain evidence="3">S66</strain>
    </source>
</reference>
<dbReference type="STRING" id="1799789.AX660_02665"/>
<evidence type="ECO:0000313" key="2">
    <source>
        <dbReference type="EMBL" id="KXI27009.1"/>
    </source>
</evidence>
<dbReference type="EMBL" id="LSNE01000018">
    <property type="protein sequence ID" value="KXI27009.1"/>
    <property type="molecule type" value="Genomic_DNA"/>
</dbReference>
<dbReference type="RefSeq" id="WP_068381994.1">
    <property type="nucleotide sequence ID" value="NZ_LSNE01000018.1"/>
</dbReference>
<evidence type="ECO:0000313" key="3">
    <source>
        <dbReference type="Proteomes" id="UP000070299"/>
    </source>
</evidence>
<dbReference type="InterPro" id="IPR016097">
    <property type="entry name" value="DUF695"/>
</dbReference>
<dbReference type="OrthoDB" id="7839302at2"/>
<dbReference type="Pfam" id="PF05117">
    <property type="entry name" value="DUF695"/>
    <property type="match status" value="1"/>
</dbReference>
<organism evidence="2 3">
    <name type="scientific">Paraglaciecola hydrolytica</name>
    <dbReference type="NCBI Taxonomy" id="1799789"/>
    <lineage>
        <taxon>Bacteria</taxon>
        <taxon>Pseudomonadati</taxon>
        <taxon>Pseudomonadota</taxon>
        <taxon>Gammaproteobacteria</taxon>
        <taxon>Alteromonadales</taxon>
        <taxon>Alteromonadaceae</taxon>
        <taxon>Paraglaciecola</taxon>
    </lineage>
</organism>
<protein>
    <recommendedName>
        <fullName evidence="1">DUF695 domain-containing protein</fullName>
    </recommendedName>
</protein>
<name>A0A148KL67_9ALTE</name>
<comment type="caution">
    <text evidence="2">The sequence shown here is derived from an EMBL/GenBank/DDBJ whole genome shotgun (WGS) entry which is preliminary data.</text>
</comment>
<sequence>MLELPEEDWVLVKGTSKGHPYFMSVNDSLKQFYGKNEYPSCLIVTVELEDVQGHKLPTDSEAEVLNDIEDTLIDMLSEITLPILVGRETYYGEREILVYFPELSDYKPVVDSISQKLNSSRCVHIELHDDPKWEQAVRYLGRFNDA</sequence>
<gene>
    <name evidence="2" type="ORF">AX660_02665</name>
</gene>
<dbReference type="AlphaFoldDB" id="A0A148KL67"/>
<keyword evidence="3" id="KW-1185">Reference proteome</keyword>
<feature type="domain" description="DUF695" evidence="1">
    <location>
        <begin position="8"/>
        <end position="135"/>
    </location>
</feature>
<dbReference type="Proteomes" id="UP000070299">
    <property type="component" value="Unassembled WGS sequence"/>
</dbReference>